<accession>A0A4Q9L700</accession>
<dbReference type="SUPFAM" id="SSF52047">
    <property type="entry name" value="RNI-like"/>
    <property type="match status" value="1"/>
</dbReference>
<gene>
    <name evidence="1" type="ORF">CWI37_0317p0010</name>
</gene>
<evidence type="ECO:0000313" key="2">
    <source>
        <dbReference type="Proteomes" id="UP000292362"/>
    </source>
</evidence>
<evidence type="ECO:0000313" key="1">
    <source>
        <dbReference type="EMBL" id="TBU03304.1"/>
    </source>
</evidence>
<dbReference type="Proteomes" id="UP000292362">
    <property type="component" value="Unassembled WGS sequence"/>
</dbReference>
<dbReference type="EMBL" id="PITJ01000317">
    <property type="protein sequence ID" value="TBU03304.1"/>
    <property type="molecule type" value="Genomic_DNA"/>
</dbReference>
<dbReference type="AlphaFoldDB" id="A0A4Q9L700"/>
<reference evidence="1 2" key="1">
    <citation type="submission" date="2017-12" db="EMBL/GenBank/DDBJ databases">
        <authorList>
            <person name="Pombert J.-F."/>
            <person name="Haag K.L."/>
            <person name="Ebert D."/>
        </authorList>
    </citation>
    <scope>NUCLEOTIDE SEQUENCE [LARGE SCALE GENOMIC DNA]</scope>
    <source>
        <strain evidence="1">FI-OER-3-3</strain>
    </source>
</reference>
<comment type="caution">
    <text evidence="1">The sequence shown here is derived from an EMBL/GenBank/DDBJ whole genome shotgun (WGS) entry which is preliminary data.</text>
</comment>
<name>A0A4Q9L700_9MICR</name>
<dbReference type="VEuPathDB" id="MicrosporidiaDB:CWI37_0317p0010"/>
<organism evidence="1 2">
    <name type="scientific">Hamiltosporidium tvaerminnensis</name>
    <dbReference type="NCBI Taxonomy" id="1176355"/>
    <lineage>
        <taxon>Eukaryota</taxon>
        <taxon>Fungi</taxon>
        <taxon>Fungi incertae sedis</taxon>
        <taxon>Microsporidia</taxon>
        <taxon>Dubosqiidae</taxon>
        <taxon>Hamiltosporidium</taxon>
    </lineage>
</organism>
<sequence length="844" mass="97694">MYFLLFLKSIHSSYKYYDRNINGVEYMRKSRSLKESWVGLLYVIGLGFLDIVNCASKSKNGNIIFGLLDLNWETGIPKSELSKVKYWLSRSSESEQLGFCSGKHRFKCNNVSMPNLVCSLKISYRNHKPLRSFEVNYKEDWKVQFRVLNRFLLKDLDKPFLFNISMDVNCQEFEMFVKSVTFDPSFAVLNIGYDLFYRFLRLFDALDPISSINLSKFYSDLLRKCLMGISFINIMADPEHYMVRYFEDRNRSRSFMPFFSVISDSIDACFNPETSYLSLFKRTKHSTDQCFRYAINVSRLILKISISSLELLLSGFKANEWSVFNWLLSVTKISGFCIDDTEVTCSEMKIPGVCDILNPETTIRSAVPSKTISLGFFSFLADTNVKSIQYLKFVNVVPPFDYLDQNINKASVSYFEVAYSSIEECNRITALLQKMWEPNAFKLTGYKMNSDDINRILYSNIKILVLKECTLDVDTDWKPIRDRKGEFKLIGSLKQLNISSSIFPVCLVQLFLMSAKLENIYLNSLKFTACLSFDPFSNTKRNLDCLEADEYIPNECLNTFFTGEISVNSLYLRGTADFESVRFIFESVNLHKSVKYLNLSKNSLTVEHLNLIANFYCLKRLSLSRSLPSSMEGLIHSKIFENITHLDISHNDIFSQNSVYIIWFTNLKALDMSSVRIGCYILSSILSEKLKNSLSYLDISGVDLSLADFKCISECRNLRNLIFSYGNSCPLTTYSDVLKTAYVREKLSILRIETTGDIDIDDVLSLADFADLSGVKITCRTIINERKRELVVFNFKNPEFRIQFVLKIYFVDKFIEEIFNNLFKLCYCSFTYEKFLPCINFSDY</sequence>
<evidence type="ECO:0008006" key="3">
    <source>
        <dbReference type="Google" id="ProtNLM"/>
    </source>
</evidence>
<dbReference type="InterPro" id="IPR032675">
    <property type="entry name" value="LRR_dom_sf"/>
</dbReference>
<dbReference type="Gene3D" id="3.80.10.10">
    <property type="entry name" value="Ribonuclease Inhibitor"/>
    <property type="match status" value="1"/>
</dbReference>
<protein>
    <recommendedName>
        <fullName evidence="3">Leucine-rich repeat-containing protein</fullName>
    </recommendedName>
</protein>
<proteinExistence type="predicted"/>